<dbReference type="EMBL" id="OX459125">
    <property type="protein sequence ID" value="CAI9115226.1"/>
    <property type="molecule type" value="Genomic_DNA"/>
</dbReference>
<evidence type="ECO:0000256" key="3">
    <source>
        <dbReference type="ARBA" id="ARBA00022527"/>
    </source>
</evidence>
<keyword evidence="7 27" id="KW-0732">Signal</keyword>
<dbReference type="GO" id="GO:0004674">
    <property type="term" value="F:protein serine/threonine kinase activity"/>
    <property type="evidence" value="ECO:0007669"/>
    <property type="project" value="UniProtKB-KW"/>
</dbReference>
<evidence type="ECO:0000259" key="28">
    <source>
        <dbReference type="PROSITE" id="PS50011"/>
    </source>
</evidence>
<feature type="domain" description="KEN" evidence="29">
    <location>
        <begin position="777"/>
        <end position="908"/>
    </location>
</feature>
<dbReference type="SUPFAM" id="SSF50998">
    <property type="entry name" value="Quinoprotein alcohol dehydrogenase-like"/>
    <property type="match status" value="1"/>
</dbReference>
<accession>A0AAV1E4Y6</accession>
<evidence type="ECO:0000256" key="11">
    <source>
        <dbReference type="ARBA" id="ARBA00022824"/>
    </source>
</evidence>
<evidence type="ECO:0000256" key="14">
    <source>
        <dbReference type="ARBA" id="ARBA00022989"/>
    </source>
</evidence>
<dbReference type="GO" id="GO:0002376">
    <property type="term" value="P:immune system process"/>
    <property type="evidence" value="ECO:0007669"/>
    <property type="project" value="UniProtKB-KW"/>
</dbReference>
<keyword evidence="20" id="KW-0508">mRNA splicing</keyword>
<evidence type="ECO:0000256" key="1">
    <source>
        <dbReference type="ARBA" id="ARBA00004115"/>
    </source>
</evidence>
<evidence type="ECO:0000256" key="6">
    <source>
        <dbReference type="ARBA" id="ARBA00022692"/>
    </source>
</evidence>
<dbReference type="GO" id="GO:0051082">
    <property type="term" value="F:unfolded protein binding"/>
    <property type="evidence" value="ECO:0007669"/>
    <property type="project" value="TreeGrafter"/>
</dbReference>
<dbReference type="SUPFAM" id="SSF56112">
    <property type="entry name" value="Protein kinase-like (PK-like)"/>
    <property type="match status" value="1"/>
</dbReference>
<dbReference type="Pfam" id="PF00069">
    <property type="entry name" value="Pkinase"/>
    <property type="match status" value="1"/>
</dbReference>
<evidence type="ECO:0000256" key="26">
    <source>
        <dbReference type="SAM" id="MobiDB-lite"/>
    </source>
</evidence>
<dbReference type="InterPro" id="IPR045133">
    <property type="entry name" value="IRE1/2-like"/>
</dbReference>
<keyword evidence="16" id="KW-0472">Membrane</keyword>
<keyword evidence="14" id="KW-1133">Transmembrane helix</keyword>
<dbReference type="GO" id="GO:0004521">
    <property type="term" value="F:RNA endonuclease activity"/>
    <property type="evidence" value="ECO:0007669"/>
    <property type="project" value="InterPro"/>
</dbReference>
<protein>
    <recommendedName>
        <fullName evidence="2">non-specific serine/threonine protein kinase</fullName>
        <ecNumber evidence="2">2.7.11.1</ecNumber>
    </recommendedName>
</protein>
<feature type="compositionally biased region" description="Low complexity" evidence="26">
    <location>
        <begin position="33"/>
        <end position="59"/>
    </location>
</feature>
<keyword evidence="4" id="KW-0507">mRNA processing</keyword>
<dbReference type="EC" id="2.7.11.1" evidence="2"/>
<gene>
    <name evidence="30" type="ORF">OLC1_LOCUS21795</name>
</gene>
<keyword evidence="11" id="KW-0256">Endoplasmic reticulum</keyword>
<evidence type="ECO:0000256" key="17">
    <source>
        <dbReference type="ARBA" id="ARBA00023157"/>
    </source>
</evidence>
<proteinExistence type="predicted"/>
<dbReference type="GO" id="GO:0042742">
    <property type="term" value="P:defense response to bacterium"/>
    <property type="evidence" value="ECO:0007669"/>
    <property type="project" value="UniProtKB-ARBA"/>
</dbReference>
<keyword evidence="8" id="KW-0547">Nucleotide-binding</keyword>
<evidence type="ECO:0000256" key="27">
    <source>
        <dbReference type="SAM" id="SignalP"/>
    </source>
</evidence>
<dbReference type="InterPro" id="IPR010513">
    <property type="entry name" value="KEN_dom"/>
</dbReference>
<evidence type="ECO:0000256" key="8">
    <source>
        <dbReference type="ARBA" id="ARBA00022741"/>
    </source>
</evidence>
<dbReference type="FunFam" id="1.10.510.10:FF:000463">
    <property type="entry name" value="Serine/threonine-protein kinase/endoribonuclease IRE1a"/>
    <property type="match status" value="1"/>
</dbReference>
<dbReference type="GO" id="GO:0005524">
    <property type="term" value="F:ATP binding"/>
    <property type="evidence" value="ECO:0007669"/>
    <property type="project" value="UniProtKB-KW"/>
</dbReference>
<comment type="catalytic activity">
    <reaction evidence="23">
        <text>L-threonyl-[protein] + ATP = O-phospho-L-threonyl-[protein] + ADP + H(+)</text>
        <dbReference type="Rhea" id="RHEA:46608"/>
        <dbReference type="Rhea" id="RHEA-COMP:11060"/>
        <dbReference type="Rhea" id="RHEA-COMP:11605"/>
        <dbReference type="ChEBI" id="CHEBI:15378"/>
        <dbReference type="ChEBI" id="CHEBI:30013"/>
        <dbReference type="ChEBI" id="CHEBI:30616"/>
        <dbReference type="ChEBI" id="CHEBI:61977"/>
        <dbReference type="ChEBI" id="CHEBI:456216"/>
        <dbReference type="EC" id="2.7.11.1"/>
    </reaction>
</comment>
<dbReference type="PANTHER" id="PTHR13954:SF27">
    <property type="entry name" value="SERINE_THREONINE-PROTEIN KINASE_ENDORIBONUCLEASE IRE1B"/>
    <property type="match status" value="1"/>
</dbReference>
<evidence type="ECO:0000256" key="20">
    <source>
        <dbReference type="ARBA" id="ARBA00023187"/>
    </source>
</evidence>
<keyword evidence="3" id="KW-0723">Serine/threonine-protein kinase</keyword>
<dbReference type="PROSITE" id="PS00108">
    <property type="entry name" value="PROTEIN_KINASE_ST"/>
    <property type="match status" value="1"/>
</dbReference>
<keyword evidence="12" id="KW-0067">ATP-binding</keyword>
<evidence type="ECO:0000256" key="12">
    <source>
        <dbReference type="ARBA" id="ARBA00022840"/>
    </source>
</evidence>
<keyword evidence="9" id="KW-0418">Kinase</keyword>
<dbReference type="Gene3D" id="1.10.510.10">
    <property type="entry name" value="Transferase(Phosphotransferase) domain 1"/>
    <property type="match status" value="1"/>
</dbReference>
<keyword evidence="22" id="KW-0511">Multifunctional enzyme</keyword>
<evidence type="ECO:0000256" key="21">
    <source>
        <dbReference type="ARBA" id="ARBA00023230"/>
    </source>
</evidence>
<evidence type="ECO:0000256" key="24">
    <source>
        <dbReference type="ARBA" id="ARBA00048679"/>
    </source>
</evidence>
<evidence type="ECO:0000256" key="22">
    <source>
        <dbReference type="ARBA" id="ARBA00023268"/>
    </source>
</evidence>
<dbReference type="InterPro" id="IPR008271">
    <property type="entry name" value="Ser/Thr_kinase_AS"/>
</dbReference>
<name>A0AAV1E4Y6_OLDCO</name>
<dbReference type="Gene3D" id="3.30.200.20">
    <property type="entry name" value="Phosphorylase Kinase, domain 1"/>
    <property type="match status" value="1"/>
</dbReference>
<feature type="signal peptide" evidence="27">
    <location>
        <begin position="1"/>
        <end position="23"/>
    </location>
</feature>
<dbReference type="InterPro" id="IPR038357">
    <property type="entry name" value="KEN_sf"/>
</dbReference>
<evidence type="ECO:0000256" key="2">
    <source>
        <dbReference type="ARBA" id="ARBA00012513"/>
    </source>
</evidence>
<evidence type="ECO:0000256" key="10">
    <source>
        <dbReference type="ARBA" id="ARBA00022801"/>
    </source>
</evidence>
<comment type="subunit">
    <text evidence="25">Homodimer; disulfide-linked. Dimer formation is driven by hydrophobic interactions within the N-terminal luminal domains and stabilized by disulfide bridges.</text>
</comment>
<dbReference type="Gene3D" id="1.20.1440.180">
    <property type="entry name" value="KEN domain"/>
    <property type="match status" value="1"/>
</dbReference>
<evidence type="ECO:0000256" key="13">
    <source>
        <dbReference type="ARBA" id="ARBA00022859"/>
    </source>
</evidence>
<evidence type="ECO:0000259" key="29">
    <source>
        <dbReference type="PROSITE" id="PS51392"/>
    </source>
</evidence>
<keyword evidence="21" id="KW-0834">Unfolded protein response</keyword>
<evidence type="ECO:0000256" key="19">
    <source>
        <dbReference type="ARBA" id="ARBA00023180"/>
    </source>
</evidence>
<keyword evidence="18" id="KW-0804">Transcription</keyword>
<evidence type="ECO:0000256" key="9">
    <source>
        <dbReference type="ARBA" id="ARBA00022777"/>
    </source>
</evidence>
<feature type="domain" description="Protein kinase" evidence="28">
    <location>
        <begin position="486"/>
        <end position="774"/>
    </location>
</feature>
<feature type="region of interest" description="Disordered" evidence="26">
    <location>
        <begin position="416"/>
        <end position="448"/>
    </location>
</feature>
<reference evidence="30" key="1">
    <citation type="submission" date="2023-03" db="EMBL/GenBank/DDBJ databases">
        <authorList>
            <person name="Julca I."/>
        </authorList>
    </citation>
    <scope>NUCLEOTIDE SEQUENCE</scope>
</reference>
<comment type="catalytic activity">
    <reaction evidence="24">
        <text>L-seryl-[protein] + ATP = O-phospho-L-seryl-[protein] + ADP + H(+)</text>
        <dbReference type="Rhea" id="RHEA:17989"/>
        <dbReference type="Rhea" id="RHEA-COMP:9863"/>
        <dbReference type="Rhea" id="RHEA-COMP:11604"/>
        <dbReference type="ChEBI" id="CHEBI:15378"/>
        <dbReference type="ChEBI" id="CHEBI:29999"/>
        <dbReference type="ChEBI" id="CHEBI:30616"/>
        <dbReference type="ChEBI" id="CHEBI:83421"/>
        <dbReference type="ChEBI" id="CHEBI:456216"/>
        <dbReference type="EC" id="2.7.11.1"/>
    </reaction>
</comment>
<dbReference type="SMART" id="SM00580">
    <property type="entry name" value="PUG"/>
    <property type="match status" value="1"/>
</dbReference>
<dbReference type="GO" id="GO:0036498">
    <property type="term" value="P:IRE1-mediated unfolded protein response"/>
    <property type="evidence" value="ECO:0007669"/>
    <property type="project" value="TreeGrafter"/>
</dbReference>
<evidence type="ECO:0000313" key="30">
    <source>
        <dbReference type="EMBL" id="CAI9115226.1"/>
    </source>
</evidence>
<dbReference type="GO" id="GO:0008380">
    <property type="term" value="P:RNA splicing"/>
    <property type="evidence" value="ECO:0007669"/>
    <property type="project" value="UniProtKB-KW"/>
</dbReference>
<dbReference type="GO" id="GO:0016787">
    <property type="term" value="F:hydrolase activity"/>
    <property type="evidence" value="ECO:0007669"/>
    <property type="project" value="UniProtKB-KW"/>
</dbReference>
<dbReference type="Gene3D" id="2.130.10.10">
    <property type="entry name" value="YVTN repeat-like/Quinoprotein amine dehydrogenase"/>
    <property type="match status" value="1"/>
</dbReference>
<dbReference type="PROSITE" id="PS50011">
    <property type="entry name" value="PROTEIN_KINASE_DOM"/>
    <property type="match status" value="1"/>
</dbReference>
<dbReference type="PROSITE" id="PS51392">
    <property type="entry name" value="KEN"/>
    <property type="match status" value="1"/>
</dbReference>
<evidence type="ECO:0000256" key="23">
    <source>
        <dbReference type="ARBA" id="ARBA00047899"/>
    </source>
</evidence>
<organism evidence="30 31">
    <name type="scientific">Oldenlandia corymbosa var. corymbosa</name>
    <dbReference type="NCBI Taxonomy" id="529605"/>
    <lineage>
        <taxon>Eukaryota</taxon>
        <taxon>Viridiplantae</taxon>
        <taxon>Streptophyta</taxon>
        <taxon>Embryophyta</taxon>
        <taxon>Tracheophyta</taxon>
        <taxon>Spermatophyta</taxon>
        <taxon>Magnoliopsida</taxon>
        <taxon>eudicotyledons</taxon>
        <taxon>Gunneridae</taxon>
        <taxon>Pentapetalae</taxon>
        <taxon>asterids</taxon>
        <taxon>lamiids</taxon>
        <taxon>Gentianales</taxon>
        <taxon>Rubiaceae</taxon>
        <taxon>Rubioideae</taxon>
        <taxon>Spermacoceae</taxon>
        <taxon>Hedyotis-Oldenlandia complex</taxon>
        <taxon>Oldenlandia</taxon>
    </lineage>
</organism>
<dbReference type="FunFam" id="3.30.200.20:FF:000077">
    <property type="entry name" value="Putative Serine/threonine-protein kinase/endoribonuclease IRE1"/>
    <property type="match status" value="1"/>
</dbReference>
<dbReference type="GO" id="GO:0006397">
    <property type="term" value="P:mRNA processing"/>
    <property type="evidence" value="ECO:0007669"/>
    <property type="project" value="UniProtKB-KW"/>
</dbReference>
<dbReference type="CDD" id="cd10422">
    <property type="entry name" value="RNase_Ire1"/>
    <property type="match status" value="1"/>
</dbReference>
<evidence type="ECO:0000256" key="25">
    <source>
        <dbReference type="ARBA" id="ARBA00065357"/>
    </source>
</evidence>
<dbReference type="InterPro" id="IPR018391">
    <property type="entry name" value="PQQ_b-propeller_rpt"/>
</dbReference>
<dbReference type="GO" id="GO:0009751">
    <property type="term" value="P:response to salicylic acid"/>
    <property type="evidence" value="ECO:0007669"/>
    <property type="project" value="UniProtKB-ARBA"/>
</dbReference>
<dbReference type="InterPro" id="IPR011047">
    <property type="entry name" value="Quinoprotein_ADH-like_sf"/>
</dbReference>
<evidence type="ECO:0000256" key="7">
    <source>
        <dbReference type="ARBA" id="ARBA00022729"/>
    </source>
</evidence>
<keyword evidence="10" id="KW-0378">Hydrolase</keyword>
<dbReference type="GO" id="GO:1990604">
    <property type="term" value="C:IRE1-TRAF2-ASK1 complex"/>
    <property type="evidence" value="ECO:0007669"/>
    <property type="project" value="TreeGrafter"/>
</dbReference>
<feature type="region of interest" description="Disordered" evidence="26">
    <location>
        <begin position="33"/>
        <end position="61"/>
    </location>
</feature>
<keyword evidence="5" id="KW-0808">Transferase</keyword>
<dbReference type="InterPro" id="IPR000719">
    <property type="entry name" value="Prot_kinase_dom"/>
</dbReference>
<dbReference type="InterPro" id="IPR015943">
    <property type="entry name" value="WD40/YVTN_repeat-like_dom_sf"/>
</dbReference>
<keyword evidence="31" id="KW-1185">Reference proteome</keyword>
<keyword evidence="13" id="KW-0391">Immunity</keyword>
<dbReference type="Proteomes" id="UP001161247">
    <property type="component" value="Chromosome 8"/>
</dbReference>
<evidence type="ECO:0000256" key="15">
    <source>
        <dbReference type="ARBA" id="ARBA00023015"/>
    </source>
</evidence>
<dbReference type="FunFam" id="1.20.1440.180:FF:000002">
    <property type="entry name" value="Serine/threonine-protein kinase/endoribonuclease IRE1"/>
    <property type="match status" value="1"/>
</dbReference>
<comment type="subcellular location">
    <subcellularLocation>
        <location evidence="1">Endoplasmic reticulum membrane</location>
        <topology evidence="1">Single-pass type I membrane protein</topology>
    </subcellularLocation>
</comment>
<dbReference type="AlphaFoldDB" id="A0AAV1E4Y6"/>
<dbReference type="SMART" id="SM00220">
    <property type="entry name" value="S_TKc"/>
    <property type="match status" value="1"/>
</dbReference>
<keyword evidence="6" id="KW-0812">Transmembrane</keyword>
<feature type="chain" id="PRO_5043337118" description="non-specific serine/threonine protein kinase" evidence="27">
    <location>
        <begin position="24"/>
        <end position="911"/>
    </location>
</feature>
<dbReference type="PANTHER" id="PTHR13954">
    <property type="entry name" value="IRE1-RELATED"/>
    <property type="match status" value="1"/>
</dbReference>
<evidence type="ECO:0000256" key="4">
    <source>
        <dbReference type="ARBA" id="ARBA00022664"/>
    </source>
</evidence>
<keyword evidence="15" id="KW-0805">Transcription regulation</keyword>
<evidence type="ECO:0000256" key="16">
    <source>
        <dbReference type="ARBA" id="ARBA00023136"/>
    </source>
</evidence>
<dbReference type="Pfam" id="PF06479">
    <property type="entry name" value="Ribonuc_2-5A"/>
    <property type="match status" value="1"/>
</dbReference>
<dbReference type="InterPro" id="IPR011009">
    <property type="entry name" value="Kinase-like_dom_sf"/>
</dbReference>
<dbReference type="SMART" id="SM00564">
    <property type="entry name" value="PQQ"/>
    <property type="match status" value="3"/>
</dbReference>
<evidence type="ECO:0000313" key="31">
    <source>
        <dbReference type="Proteomes" id="UP001161247"/>
    </source>
</evidence>
<evidence type="ECO:0000256" key="18">
    <source>
        <dbReference type="ARBA" id="ARBA00023163"/>
    </source>
</evidence>
<keyword evidence="17" id="KW-1015">Disulfide bond</keyword>
<sequence>MKGLLVSSVFIFILILTIVVVFGAPSNSEISNPDGDGAAAAAEFSASPSDESYRSPSSPLTSKRDTAVVAAPDGTIYLVEVSSGKILWSFSSGPSIYSTYKSLPDDGGEREKSDVAGDFYIDIGDDWQLYVHGNGIPKVKLPVSVEEFLKSTPFVSSNGGIMLGSKKSTVFIVDARTGKIVHSFCSDNLTAVDDHHHGHDNPILVRDDTESPNAMNLDKISEPLYVTRKDYALKFSSVKTGKVLWYLTFAEFEASFQCKGIESILGGVFSHPTQNLNNELQLHCPAQPPVFRIRDIGSLKSLFVPNGPPNALPGDKVLSLPAPESDPIWITTENIVAFHQRNEGERFLALPSPESQDLGIMALPGTNNGQITGSESLIASHFRVFTVCVAFLLLIASFIRRIWGIRLGKLSKQAERANNTPAVTVKKKKPRKSGSSSNSEKRKKFSMNEKTNDINLNLEASEISLLPDLSNIAEGFTDGRKIGRLFVSSREIAKGSNGTVVLEGIYDGRPVAVKRLVKTHHDVASKEIQNLIASDQHPNIVRWFGVEYDQDFVYLALEKCTCSLHEMILAYSSLDQTIYPDRDSNSDCDQSIQWRLLLGDSSEFEILKADGYPSPHMLKLMRDVVRGLAHLHELGIIHRDIKPQNVLINKERVLCAKLSDMGISKRLSGNMSSLTRHATGSGSSGWQAPEQLLQERQTRAVDLFSLGCLLFFCITGGKHPFGDNLERDMNIVNNRRDLFLIESFPEATDLISSLLHPKPELRPKASDVICHPFFWDADRRLSFLRDASDRVELEDREKESVLLSALESTGSVAFGGKWDDKIDTAFINDIGRYRRYKYDSVRDLLRVIRNKLNHYRELPKEIQGILGQVPEGYDSYFSRRFPKLLIEVHKVFRLHCAEEETFRKYFRYSEI</sequence>
<evidence type="ECO:0000256" key="5">
    <source>
        <dbReference type="ARBA" id="ARBA00022679"/>
    </source>
</evidence>
<keyword evidence="19" id="KW-0325">Glycoprotein</keyword>